<dbReference type="InterPro" id="IPR047196">
    <property type="entry name" value="YidC_ALB_C"/>
</dbReference>
<evidence type="ECO:0000256" key="5">
    <source>
        <dbReference type="ARBA" id="ARBA00022729"/>
    </source>
</evidence>
<evidence type="ECO:0000256" key="10">
    <source>
        <dbReference type="ARBA" id="ARBA00023186"/>
    </source>
</evidence>
<evidence type="ECO:0000313" key="16">
    <source>
        <dbReference type="Proteomes" id="UP001519344"/>
    </source>
</evidence>
<dbReference type="EMBL" id="JAGGKV010000007">
    <property type="protein sequence ID" value="MBP1963797.1"/>
    <property type="molecule type" value="Genomic_DNA"/>
</dbReference>
<dbReference type="PRINTS" id="PR00701">
    <property type="entry name" value="60KDINNERMP"/>
</dbReference>
<sequence length="257" mass="29396">MTRRLYLLAAVSALILLLSGCSPSSSAMAPIDPNTASFFVKYFVYPLSQTLDWFAVKLWGQYGLSILVVTLIIRLIILPLTLKQYKSSKRMQELQPEMKKLKEKYKDDAKKQQEETMKLFQSNGVNPLAGCFPIIVQMPILIALYQAIMRNDHIREHTFLWMNLGQPDHYYILPLIAAATTFVQQMFMSSQMNQQMKSLLYIFPVMIFVMSMNFAAALPLYWIYGNIFTIIQSYFIYGSPGKQKNPGSQNNKGGLSK</sequence>
<organism evidence="15 16">
    <name type="scientific">Paenibacillus aceris</name>
    <dbReference type="NCBI Taxonomy" id="869555"/>
    <lineage>
        <taxon>Bacteria</taxon>
        <taxon>Bacillati</taxon>
        <taxon>Bacillota</taxon>
        <taxon>Bacilli</taxon>
        <taxon>Bacillales</taxon>
        <taxon>Paenibacillaceae</taxon>
        <taxon>Paenibacillus</taxon>
    </lineage>
</organism>
<comment type="similarity">
    <text evidence="12">Belongs to the OXA1/ALB3/YidC family. Type 2 subfamily.</text>
</comment>
<dbReference type="CDD" id="cd20070">
    <property type="entry name" value="5TM_YidC_Alb3"/>
    <property type="match status" value="1"/>
</dbReference>
<keyword evidence="16" id="KW-1185">Reference proteome</keyword>
<evidence type="ECO:0000256" key="3">
    <source>
        <dbReference type="ARBA" id="ARBA00022475"/>
    </source>
</evidence>
<evidence type="ECO:0000256" key="7">
    <source>
        <dbReference type="ARBA" id="ARBA00022989"/>
    </source>
</evidence>
<feature type="transmembrane region" description="Helical" evidence="12">
    <location>
        <begin position="62"/>
        <end position="82"/>
    </location>
</feature>
<keyword evidence="10 12" id="KW-0143">Chaperone</keyword>
<dbReference type="RefSeq" id="WP_240159580.1">
    <property type="nucleotide sequence ID" value="NZ_JAAOZR010000007.1"/>
</dbReference>
<evidence type="ECO:0000256" key="8">
    <source>
        <dbReference type="ARBA" id="ARBA00023136"/>
    </source>
</evidence>
<evidence type="ECO:0000259" key="14">
    <source>
        <dbReference type="Pfam" id="PF02096"/>
    </source>
</evidence>
<keyword evidence="8 12" id="KW-0472">Membrane</keyword>
<evidence type="ECO:0000256" key="9">
    <source>
        <dbReference type="ARBA" id="ARBA00023139"/>
    </source>
</evidence>
<keyword evidence="3 12" id="KW-1003">Cell membrane</keyword>
<feature type="signal peptide" evidence="13">
    <location>
        <begin position="1"/>
        <end position="29"/>
    </location>
</feature>
<dbReference type="PANTHER" id="PTHR12428">
    <property type="entry name" value="OXA1"/>
    <property type="match status" value="1"/>
</dbReference>
<feature type="transmembrane region" description="Helical" evidence="12">
    <location>
        <begin position="127"/>
        <end position="149"/>
    </location>
</feature>
<protein>
    <recommendedName>
        <fullName evidence="12">Membrane protein insertase YidC</fullName>
    </recommendedName>
    <alternativeName>
        <fullName evidence="12">Foldase YidC</fullName>
    </alternativeName>
    <alternativeName>
        <fullName evidence="12">Membrane integrase YidC</fullName>
    </alternativeName>
    <alternativeName>
        <fullName evidence="12">Membrane protein YidC</fullName>
    </alternativeName>
</protein>
<evidence type="ECO:0000313" key="15">
    <source>
        <dbReference type="EMBL" id="MBP1963797.1"/>
    </source>
</evidence>
<name>A0ABS4HYQ1_9BACL</name>
<dbReference type="PANTHER" id="PTHR12428:SF65">
    <property type="entry name" value="CYTOCHROME C OXIDASE ASSEMBLY PROTEIN COX18, MITOCHONDRIAL"/>
    <property type="match status" value="1"/>
</dbReference>
<evidence type="ECO:0000256" key="4">
    <source>
        <dbReference type="ARBA" id="ARBA00022692"/>
    </source>
</evidence>
<evidence type="ECO:0000256" key="12">
    <source>
        <dbReference type="HAMAP-Rule" id="MF_01811"/>
    </source>
</evidence>
<gene>
    <name evidence="12" type="primary">yidC</name>
    <name evidence="15" type="ORF">J2Z65_003018</name>
</gene>
<comment type="caution">
    <text evidence="15">The sequence shown here is derived from an EMBL/GenBank/DDBJ whole genome shotgun (WGS) entry which is preliminary data.</text>
</comment>
<dbReference type="InterPro" id="IPR001708">
    <property type="entry name" value="YidC/ALB3/OXA1/COX18"/>
</dbReference>
<feature type="chain" id="PRO_5046660060" description="Membrane protein insertase YidC" evidence="13">
    <location>
        <begin position="30"/>
        <end position="257"/>
    </location>
</feature>
<dbReference type="Pfam" id="PF02096">
    <property type="entry name" value="60KD_IMP"/>
    <property type="match status" value="1"/>
</dbReference>
<dbReference type="InterPro" id="IPR028055">
    <property type="entry name" value="YidC/Oxa/ALB_C"/>
</dbReference>
<keyword evidence="4 12" id="KW-0812">Transmembrane</keyword>
<evidence type="ECO:0000256" key="2">
    <source>
        <dbReference type="ARBA" id="ARBA00022448"/>
    </source>
</evidence>
<dbReference type="NCBIfam" id="TIGR03592">
    <property type="entry name" value="yidC_oxa1_cterm"/>
    <property type="match status" value="1"/>
</dbReference>
<evidence type="ECO:0000256" key="11">
    <source>
        <dbReference type="ARBA" id="ARBA00023288"/>
    </source>
</evidence>
<dbReference type="PROSITE" id="PS51257">
    <property type="entry name" value="PROKAR_LIPOPROTEIN"/>
    <property type="match status" value="1"/>
</dbReference>
<reference evidence="15 16" key="1">
    <citation type="submission" date="2021-03" db="EMBL/GenBank/DDBJ databases">
        <title>Genomic Encyclopedia of Type Strains, Phase IV (KMG-IV): sequencing the most valuable type-strain genomes for metagenomic binning, comparative biology and taxonomic classification.</title>
        <authorList>
            <person name="Goeker M."/>
        </authorList>
    </citation>
    <scope>NUCLEOTIDE SEQUENCE [LARGE SCALE GENOMIC DNA]</scope>
    <source>
        <strain evidence="15 16">DSM 24950</strain>
    </source>
</reference>
<dbReference type="Proteomes" id="UP001519344">
    <property type="component" value="Unassembled WGS sequence"/>
</dbReference>
<dbReference type="InterPro" id="IPR023060">
    <property type="entry name" value="YidC/YidC1/YidC2_Firmicutes"/>
</dbReference>
<evidence type="ECO:0000256" key="6">
    <source>
        <dbReference type="ARBA" id="ARBA00022927"/>
    </source>
</evidence>
<feature type="transmembrane region" description="Helical" evidence="12">
    <location>
        <begin position="199"/>
        <end position="224"/>
    </location>
</feature>
<proteinExistence type="inferred from homology"/>
<accession>A0ABS4HYQ1</accession>
<comment type="subcellular location">
    <subcellularLocation>
        <location evidence="1 12">Cell membrane</location>
        <topology evidence="1 12">Multi-pass membrane protein</topology>
    </subcellularLocation>
</comment>
<evidence type="ECO:0000256" key="1">
    <source>
        <dbReference type="ARBA" id="ARBA00004651"/>
    </source>
</evidence>
<keyword evidence="9" id="KW-0564">Palmitate</keyword>
<keyword evidence="7 12" id="KW-1133">Transmembrane helix</keyword>
<keyword evidence="2 12" id="KW-0813">Transport</keyword>
<keyword evidence="5 12" id="KW-0732">Signal</keyword>
<keyword evidence="11 12" id="KW-0449">Lipoprotein</keyword>
<dbReference type="HAMAP" id="MF_01811">
    <property type="entry name" value="YidC_type2"/>
    <property type="match status" value="1"/>
</dbReference>
<feature type="transmembrane region" description="Helical" evidence="12">
    <location>
        <begin position="169"/>
        <end position="187"/>
    </location>
</feature>
<evidence type="ECO:0000256" key="13">
    <source>
        <dbReference type="SAM" id="SignalP"/>
    </source>
</evidence>
<comment type="function">
    <text evidence="12">Required for the insertion and/or proper folding and/or complex formation of integral membrane proteins into the membrane. Involved in integration of membrane proteins that insert both dependently and independently of the Sec translocase complex, as well as at least some lipoproteins.</text>
</comment>
<keyword evidence="6 12" id="KW-0653">Protein transport</keyword>
<feature type="domain" description="Membrane insertase YidC/Oxa/ALB C-terminal" evidence="14">
    <location>
        <begin position="62"/>
        <end position="237"/>
    </location>
</feature>